<dbReference type="InterPro" id="IPR016181">
    <property type="entry name" value="Acyl_CoA_acyltransferase"/>
</dbReference>
<comment type="caution">
    <text evidence="4">The sequence shown here is derived from an EMBL/GenBank/DDBJ whole genome shotgun (WGS) entry which is preliminary data.</text>
</comment>
<dbReference type="Gene3D" id="3.40.630.30">
    <property type="match status" value="1"/>
</dbReference>
<dbReference type="Pfam" id="PF00583">
    <property type="entry name" value="Acetyltransf_1"/>
    <property type="match status" value="1"/>
</dbReference>
<dbReference type="CDD" id="cd04301">
    <property type="entry name" value="NAT_SF"/>
    <property type="match status" value="1"/>
</dbReference>
<dbReference type="GO" id="GO:0016746">
    <property type="term" value="F:acyltransferase activity"/>
    <property type="evidence" value="ECO:0007669"/>
    <property type="project" value="UniProtKB-KW"/>
</dbReference>
<keyword evidence="5" id="KW-1185">Reference proteome</keyword>
<evidence type="ECO:0000313" key="5">
    <source>
        <dbReference type="Proteomes" id="UP001595799"/>
    </source>
</evidence>
<dbReference type="PROSITE" id="PS51186">
    <property type="entry name" value="GNAT"/>
    <property type="match status" value="1"/>
</dbReference>
<dbReference type="SUPFAM" id="SSF55729">
    <property type="entry name" value="Acyl-CoA N-acyltransferases (Nat)"/>
    <property type="match status" value="1"/>
</dbReference>
<evidence type="ECO:0000313" key="4">
    <source>
        <dbReference type="EMBL" id="MFC4350710.1"/>
    </source>
</evidence>
<dbReference type="PANTHER" id="PTHR43877">
    <property type="entry name" value="AMINOALKYLPHOSPHONATE N-ACETYLTRANSFERASE-RELATED-RELATED"/>
    <property type="match status" value="1"/>
</dbReference>
<organism evidence="4 5">
    <name type="scientific">Fodinicurvata halophila</name>
    <dbReference type="NCBI Taxonomy" id="1419723"/>
    <lineage>
        <taxon>Bacteria</taxon>
        <taxon>Pseudomonadati</taxon>
        <taxon>Pseudomonadota</taxon>
        <taxon>Alphaproteobacteria</taxon>
        <taxon>Rhodospirillales</taxon>
        <taxon>Rhodovibrionaceae</taxon>
        <taxon>Fodinicurvata</taxon>
    </lineage>
</organism>
<gene>
    <name evidence="4" type="ORF">ACFOW6_04035</name>
</gene>
<dbReference type="EC" id="2.3.-.-" evidence="4"/>
<evidence type="ECO:0000256" key="2">
    <source>
        <dbReference type="ARBA" id="ARBA00023315"/>
    </source>
</evidence>
<sequence>MERIRPAEPSDLAAVERLVEAAYDHYVPRIGKPPGPMLDDYAAHIAHGRIHLLCRETTLLGLVVLIEAEGRMLLDNVAVHPDAQGQGLGRRLIAFAEERARQAGHDRLQLYTHEAMVENLALYRRLGFREIRRVEEKGYRRVYMEKTLA</sequence>
<keyword evidence="1 4" id="KW-0808">Transferase</keyword>
<keyword evidence="2 4" id="KW-0012">Acyltransferase</keyword>
<dbReference type="PANTHER" id="PTHR43877:SF2">
    <property type="entry name" value="AMINOALKYLPHOSPHONATE N-ACETYLTRANSFERASE-RELATED"/>
    <property type="match status" value="1"/>
</dbReference>
<feature type="domain" description="N-acetyltransferase" evidence="3">
    <location>
        <begin position="2"/>
        <end position="149"/>
    </location>
</feature>
<protein>
    <submittedName>
        <fullName evidence="4">GNAT family N-acetyltransferase</fullName>
        <ecNumber evidence="4">2.3.-.-</ecNumber>
    </submittedName>
</protein>
<dbReference type="InterPro" id="IPR000182">
    <property type="entry name" value="GNAT_dom"/>
</dbReference>
<dbReference type="Proteomes" id="UP001595799">
    <property type="component" value="Unassembled WGS sequence"/>
</dbReference>
<name>A0ABV8UJA4_9PROT</name>
<dbReference type="EMBL" id="JBHSCW010000002">
    <property type="protein sequence ID" value="MFC4350710.1"/>
    <property type="molecule type" value="Genomic_DNA"/>
</dbReference>
<reference evidence="5" key="1">
    <citation type="journal article" date="2019" name="Int. J. Syst. Evol. Microbiol.">
        <title>The Global Catalogue of Microorganisms (GCM) 10K type strain sequencing project: providing services to taxonomists for standard genome sequencing and annotation.</title>
        <authorList>
            <consortium name="The Broad Institute Genomics Platform"/>
            <consortium name="The Broad Institute Genome Sequencing Center for Infectious Disease"/>
            <person name="Wu L."/>
            <person name="Ma J."/>
        </authorList>
    </citation>
    <scope>NUCLEOTIDE SEQUENCE [LARGE SCALE GENOMIC DNA]</scope>
    <source>
        <strain evidence="5">CECT 8472</strain>
    </source>
</reference>
<dbReference type="RefSeq" id="WP_382421055.1">
    <property type="nucleotide sequence ID" value="NZ_JBHSCW010000002.1"/>
</dbReference>
<dbReference type="InterPro" id="IPR050832">
    <property type="entry name" value="Bact_Acetyltransf"/>
</dbReference>
<proteinExistence type="predicted"/>
<evidence type="ECO:0000256" key="1">
    <source>
        <dbReference type="ARBA" id="ARBA00022679"/>
    </source>
</evidence>
<accession>A0ABV8UJA4</accession>
<evidence type="ECO:0000259" key="3">
    <source>
        <dbReference type="PROSITE" id="PS51186"/>
    </source>
</evidence>